<evidence type="ECO:0000313" key="2">
    <source>
        <dbReference type="EMBL" id="MBD2775956.1"/>
    </source>
</evidence>
<gene>
    <name evidence="2" type="ORF">ICL16_28835</name>
</gene>
<dbReference type="Pfam" id="PF15643">
    <property type="entry name" value="Tox-PL-2"/>
    <property type="match status" value="1"/>
</dbReference>
<keyword evidence="3" id="KW-1185">Reference proteome</keyword>
<dbReference type="Proteomes" id="UP000629098">
    <property type="component" value="Unassembled WGS sequence"/>
</dbReference>
<sequence length="124" mass="13917">MSEGGKIRFNQINEIRAIALAYDVGTCLQCATPIKAYLKSQKLKGRNIRVETLSPHGLQGIIYDDGTNQQIATNGFHEGIVIEIEGVEKVFDNLYPEGKPIELWLQDLVVIPGNRLNFMLVEQF</sequence>
<dbReference type="RefSeq" id="WP_190835175.1">
    <property type="nucleotide sequence ID" value="NZ_CAWPPI010000086.1"/>
</dbReference>
<comment type="caution">
    <text evidence="2">The sequence shown here is derived from an EMBL/GenBank/DDBJ whole genome shotgun (WGS) entry which is preliminary data.</text>
</comment>
<reference evidence="2" key="1">
    <citation type="submission" date="2020-09" db="EMBL/GenBank/DDBJ databases">
        <title>Iningainema tapete sp. nov. (Scytonemataceae, Cyanobacteria) from greenhouses in central Florida (USA) produces two types of nodularin with biosynthetic potential for microcystin-LR and anabaenopeptins.</title>
        <authorList>
            <person name="Berthold D.E."/>
            <person name="Lefler F.W."/>
            <person name="Huang I.-S."/>
            <person name="Abdulla H."/>
            <person name="Zimba P.V."/>
            <person name="Laughinghouse H.D. IV."/>
        </authorList>
    </citation>
    <scope>NUCLEOTIDE SEQUENCE</scope>
    <source>
        <strain evidence="2">BLCCT55</strain>
    </source>
</reference>
<dbReference type="AlphaFoldDB" id="A0A8J6XR75"/>
<evidence type="ECO:0000259" key="1">
    <source>
        <dbReference type="Pfam" id="PF15643"/>
    </source>
</evidence>
<accession>A0A8J6XR75</accession>
<name>A0A8J6XR75_9CYAN</name>
<proteinExistence type="predicted"/>
<feature type="domain" description="Tox-PL-2" evidence="1">
    <location>
        <begin position="10"/>
        <end position="108"/>
    </location>
</feature>
<dbReference type="EMBL" id="JACXAE010000086">
    <property type="protein sequence ID" value="MBD2775956.1"/>
    <property type="molecule type" value="Genomic_DNA"/>
</dbReference>
<evidence type="ECO:0000313" key="3">
    <source>
        <dbReference type="Proteomes" id="UP000629098"/>
    </source>
</evidence>
<organism evidence="2 3">
    <name type="scientific">Iningainema tapete BLCC-T55</name>
    <dbReference type="NCBI Taxonomy" id="2748662"/>
    <lineage>
        <taxon>Bacteria</taxon>
        <taxon>Bacillati</taxon>
        <taxon>Cyanobacteriota</taxon>
        <taxon>Cyanophyceae</taxon>
        <taxon>Nostocales</taxon>
        <taxon>Scytonemataceae</taxon>
        <taxon>Iningainema tapete</taxon>
    </lineage>
</organism>
<dbReference type="InterPro" id="IPR028910">
    <property type="entry name" value="Tox-PL-2_dom"/>
</dbReference>
<protein>
    <recommendedName>
        <fullName evidence="1">Tox-PL-2 domain-containing protein</fullName>
    </recommendedName>
</protein>